<feature type="transmembrane region" description="Helical" evidence="2">
    <location>
        <begin position="876"/>
        <end position="901"/>
    </location>
</feature>
<keyword evidence="2" id="KW-0472">Membrane</keyword>
<evidence type="ECO:0008006" key="5">
    <source>
        <dbReference type="Google" id="ProtNLM"/>
    </source>
</evidence>
<feature type="transmembrane region" description="Helical" evidence="2">
    <location>
        <begin position="16"/>
        <end position="37"/>
    </location>
</feature>
<feature type="compositionally biased region" description="Low complexity" evidence="1">
    <location>
        <begin position="593"/>
        <end position="606"/>
    </location>
</feature>
<organism evidence="3 4">
    <name type="scientific">Byssothecium circinans</name>
    <dbReference type="NCBI Taxonomy" id="147558"/>
    <lineage>
        <taxon>Eukaryota</taxon>
        <taxon>Fungi</taxon>
        <taxon>Dikarya</taxon>
        <taxon>Ascomycota</taxon>
        <taxon>Pezizomycotina</taxon>
        <taxon>Dothideomycetes</taxon>
        <taxon>Pleosporomycetidae</taxon>
        <taxon>Pleosporales</taxon>
        <taxon>Massarineae</taxon>
        <taxon>Massarinaceae</taxon>
        <taxon>Byssothecium</taxon>
    </lineage>
</organism>
<dbReference type="AlphaFoldDB" id="A0A6A5THQ3"/>
<evidence type="ECO:0000256" key="2">
    <source>
        <dbReference type="SAM" id="Phobius"/>
    </source>
</evidence>
<sequence length="1147" mass="121063">MFAFLSSSSKQRSQGWYLPFAILTFAFLLYMSVGLWFTERISSRRYYVRPASALDGILSPETIDALYDDARFHNTLLSLTAAVAKASTNWGEAYGSEELKGLGRNLTQEVARLKAIEPPKKRRSLFNGLSGRQEQGGGGGPPSAMNGTDDLGTALLGSLRSLGGSLTDGLATPAFFLGIGLGMGAENGFNLTTPEQSKAQATKVAASLGQEAKGLNLVAQNVGSGFTAQIAPALGNTTNSFQVGMAAYGLAQGIGRGTAMGLNLTQMKYAPSNATDPMAVASNFGLGIAQPIAANIDVSKAFSGTGDQFNQMLPMIAVAAGQGLGEGASKGLGLMKSNLTSGSPFKKRQLPAGMDPNAIDLPGTIGNFTLGLSESFLQSADLSKVFGGGMNMSSLMFNLDATSLVSISSGAGKGAGEGIAVGLNLLTAVNGTLVSPATSVNGINTTQEQAAEQFVKGMLAGFLQNGGAQFVDSFVKQQTSSAGKNMDVAKAAEGAARGLAEGAVSALSAGGGFSKVLAGDFPKDLPMRLEALPPTTFNDSTGGAVVGFMRGLSGEGVLLAFQQVNAGKNASALKRSAGSKGVASYALTRRQDAQSPTSSTAPSSTPALAIDSNTLEGIAQYSVDAITCNGIGGLAALGLGVMNSPALKATAMASGKTDNITTPLLDPSVLAALPKGPIRITNEGNEFVIKLSDGSIQVNDMPARLFVIMTAAHIILTTLAFFYFLPIYLALGAIQRISVMIGHPVNEKKNKKWRTIFLLGLFAPTGLSGIVLGMIAMGKSKHFGTTHGIFGLIVFLILIPTVVTSFMRLRSTAPPPPPSAFAPKIKTFPSLFKGPSKIHVIAAFLVQLSLAFGMLSWIQGFALLRSISLCVIDAVLIAPTMVTLLNAVLFIQVGATVLLIIRQYFETRIAKREAEIAKNGEVTTLPNGGKDIGVARNDTIKTFGFETKPTSPSPSPPPSLSSQQQQRPPLNERNTKELLGREDSRIGWPANVRKFGEEDTRLDNRQQLQATQPQPGMLQRTISPSPFMAPIVSPRIYNPKLGGFEDDRSPLLTRFEAAPRRPPPIRPRRSLSDDGTEMSYGDLRESSDLDPQSRYQSYAPRPLRSADEEEQGRMLQRNDNSFSRPRPSGEDRRERERGYGGFGFGGR</sequence>
<feature type="transmembrane region" description="Helical" evidence="2">
    <location>
        <begin position="789"/>
        <end position="809"/>
    </location>
</feature>
<protein>
    <recommendedName>
        <fullName evidence="5">Cytochrome b561 domain-containing protein</fullName>
    </recommendedName>
</protein>
<evidence type="ECO:0000313" key="3">
    <source>
        <dbReference type="EMBL" id="KAF1952393.1"/>
    </source>
</evidence>
<feature type="transmembrane region" description="Helical" evidence="2">
    <location>
        <begin position="755"/>
        <end position="777"/>
    </location>
</feature>
<accession>A0A6A5THQ3</accession>
<feature type="transmembrane region" description="Helical" evidence="2">
    <location>
        <begin position="705"/>
        <end position="734"/>
    </location>
</feature>
<feature type="region of interest" description="Disordered" evidence="1">
    <location>
        <begin position="584"/>
        <end position="606"/>
    </location>
</feature>
<evidence type="ECO:0000256" key="1">
    <source>
        <dbReference type="SAM" id="MobiDB-lite"/>
    </source>
</evidence>
<feature type="compositionally biased region" description="Basic and acidic residues" evidence="1">
    <location>
        <begin position="1127"/>
        <end position="1138"/>
    </location>
</feature>
<name>A0A6A5THQ3_9PLEO</name>
<feature type="compositionally biased region" description="Low complexity" evidence="1">
    <location>
        <begin position="960"/>
        <end position="969"/>
    </location>
</feature>
<reference evidence="3" key="1">
    <citation type="journal article" date="2020" name="Stud. Mycol.">
        <title>101 Dothideomycetes genomes: a test case for predicting lifestyles and emergence of pathogens.</title>
        <authorList>
            <person name="Haridas S."/>
            <person name="Albert R."/>
            <person name="Binder M."/>
            <person name="Bloem J."/>
            <person name="Labutti K."/>
            <person name="Salamov A."/>
            <person name="Andreopoulos B."/>
            <person name="Baker S."/>
            <person name="Barry K."/>
            <person name="Bills G."/>
            <person name="Bluhm B."/>
            <person name="Cannon C."/>
            <person name="Castanera R."/>
            <person name="Culley D."/>
            <person name="Daum C."/>
            <person name="Ezra D."/>
            <person name="Gonzalez J."/>
            <person name="Henrissat B."/>
            <person name="Kuo A."/>
            <person name="Liang C."/>
            <person name="Lipzen A."/>
            <person name="Lutzoni F."/>
            <person name="Magnuson J."/>
            <person name="Mondo S."/>
            <person name="Nolan M."/>
            <person name="Ohm R."/>
            <person name="Pangilinan J."/>
            <person name="Park H.-J."/>
            <person name="Ramirez L."/>
            <person name="Alfaro M."/>
            <person name="Sun H."/>
            <person name="Tritt A."/>
            <person name="Yoshinaga Y."/>
            <person name="Zwiers L.-H."/>
            <person name="Turgeon B."/>
            <person name="Goodwin S."/>
            <person name="Spatafora J."/>
            <person name="Crous P."/>
            <person name="Grigoriev I."/>
        </authorList>
    </citation>
    <scope>NUCLEOTIDE SEQUENCE</scope>
    <source>
        <strain evidence="3">CBS 675.92</strain>
    </source>
</reference>
<keyword evidence="2" id="KW-1133">Transmembrane helix</keyword>
<feature type="region of interest" description="Disordered" evidence="1">
    <location>
        <begin position="1054"/>
        <end position="1147"/>
    </location>
</feature>
<keyword evidence="4" id="KW-1185">Reference proteome</keyword>
<dbReference type="OrthoDB" id="5148443at2759"/>
<feature type="region of interest" description="Disordered" evidence="1">
    <location>
        <begin position="943"/>
        <end position="983"/>
    </location>
</feature>
<dbReference type="EMBL" id="ML977011">
    <property type="protein sequence ID" value="KAF1952393.1"/>
    <property type="molecule type" value="Genomic_DNA"/>
</dbReference>
<proteinExistence type="predicted"/>
<feature type="transmembrane region" description="Helical" evidence="2">
    <location>
        <begin position="840"/>
        <end position="864"/>
    </location>
</feature>
<evidence type="ECO:0000313" key="4">
    <source>
        <dbReference type="Proteomes" id="UP000800035"/>
    </source>
</evidence>
<gene>
    <name evidence="3" type="ORF">CC80DRAFT_572612</name>
</gene>
<feature type="compositionally biased region" description="Basic and acidic residues" evidence="1">
    <location>
        <begin position="973"/>
        <end position="983"/>
    </location>
</feature>
<keyword evidence="2" id="KW-0812">Transmembrane</keyword>
<dbReference type="Proteomes" id="UP000800035">
    <property type="component" value="Unassembled WGS sequence"/>
</dbReference>
<feature type="region of interest" description="Disordered" evidence="1">
    <location>
        <begin position="124"/>
        <end position="150"/>
    </location>
</feature>